<dbReference type="Gene3D" id="1.10.510.10">
    <property type="entry name" value="Transferase(Phosphotransferase) domain 1"/>
    <property type="match status" value="1"/>
</dbReference>
<dbReference type="SUPFAM" id="SSF81901">
    <property type="entry name" value="HCP-like"/>
    <property type="match status" value="1"/>
</dbReference>
<protein>
    <submittedName>
        <fullName evidence="3">Kinase-like protein</fullName>
    </submittedName>
</protein>
<dbReference type="InterPro" id="IPR059179">
    <property type="entry name" value="MLKL-like_MCAfunc"/>
</dbReference>
<dbReference type="SUPFAM" id="SSF56112">
    <property type="entry name" value="Protein kinase-like (PK-like)"/>
    <property type="match status" value="1"/>
</dbReference>
<feature type="domain" description="Protein kinase" evidence="2">
    <location>
        <begin position="195"/>
        <end position="481"/>
    </location>
</feature>
<accession>A0A8H4ESQ2</accession>
<dbReference type="EMBL" id="WTPW01000112">
    <property type="protein sequence ID" value="KAF0546329.1"/>
    <property type="molecule type" value="Genomic_DNA"/>
</dbReference>
<dbReference type="GO" id="GO:0005524">
    <property type="term" value="F:ATP binding"/>
    <property type="evidence" value="ECO:0007669"/>
    <property type="project" value="InterPro"/>
</dbReference>
<dbReference type="GO" id="GO:0005737">
    <property type="term" value="C:cytoplasm"/>
    <property type="evidence" value="ECO:0007669"/>
    <property type="project" value="TreeGrafter"/>
</dbReference>
<dbReference type="PROSITE" id="PS50011">
    <property type="entry name" value="PROTEIN_KINASE_DOM"/>
    <property type="match status" value="1"/>
</dbReference>
<dbReference type="GO" id="GO:0004672">
    <property type="term" value="F:protein kinase activity"/>
    <property type="evidence" value="ECO:0007669"/>
    <property type="project" value="InterPro"/>
</dbReference>
<dbReference type="SMART" id="SM00671">
    <property type="entry name" value="SEL1"/>
    <property type="match status" value="3"/>
</dbReference>
<sequence>MASKNPDPVLSNSTAAFNTGQVTLNTITDIVNIYIPLIGAVKLLVGEIYQIYENAECNKEICKIMTNRVKAAECSMDMIVRNMNDEEGDFRKKSYYLAFKRFENILINIKDFTKDVSKLKGYKRFLNAKDVKIKYEKLVDEFENCMNDLNFAIGAYNAINREKDSQKVDKALEDVNQLLRNLGENVNEIARDVGIIKAQIINQSSAVRVEKIKENDLENPTFPKHNDVRGSVVKKIYKPLRIEVACKPESKYHETELAVLGILGQSPHILRFYGLTTLNNQQTMVTAWAENGNLKELYHKYDIPWTRKIQIIRDICRGISFLRTVNIFHHDLRCENIFVLQNLSIKIGNFRCARKADADHSTNLKDLYTNIISWMAPELMEKYKDINKREKNEKVYTFNCEMFSFGMLMWELCYEKVPYDTWAWIQSPDLRISITELSHKLEELAGKYPITHDTAQLLPDKELDFDGKKDLAPTDSLYPDFDDPDEIIEEEDIIVPIEEGIRLHGKGDRDGAFKSFKQNFELPLAKFWMGYYYLNGYVVEKDSDMAMKLFKEAADDNHTESQYRYAVMLLSKKEDDEAAKVKNRQEIVRYFTLAADNKNTNAMYYLGDIYINGKLKVPKNEQLGLTYLRFAANENNKNAISLLKKLSK</sequence>
<dbReference type="CDD" id="cd21037">
    <property type="entry name" value="MLKL_NTD"/>
    <property type="match status" value="1"/>
</dbReference>
<organism evidence="3 4">
    <name type="scientific">Gigaspora margarita</name>
    <dbReference type="NCBI Taxonomy" id="4874"/>
    <lineage>
        <taxon>Eukaryota</taxon>
        <taxon>Fungi</taxon>
        <taxon>Fungi incertae sedis</taxon>
        <taxon>Mucoromycota</taxon>
        <taxon>Glomeromycotina</taxon>
        <taxon>Glomeromycetes</taxon>
        <taxon>Diversisporales</taxon>
        <taxon>Gigasporaceae</taxon>
        <taxon>Gigaspora</taxon>
    </lineage>
</organism>
<proteinExistence type="predicted"/>
<dbReference type="InterPro" id="IPR000719">
    <property type="entry name" value="Prot_kinase_dom"/>
</dbReference>
<dbReference type="InterPro" id="IPR011009">
    <property type="entry name" value="Kinase-like_dom_sf"/>
</dbReference>
<evidence type="ECO:0000256" key="1">
    <source>
        <dbReference type="SAM" id="Coils"/>
    </source>
</evidence>
<dbReference type="InterPro" id="IPR050167">
    <property type="entry name" value="Ser_Thr_protein_kinase"/>
</dbReference>
<dbReference type="Gene3D" id="1.20.930.20">
    <property type="entry name" value="Adaptor protein Cbl, N-terminal domain"/>
    <property type="match status" value="1"/>
</dbReference>
<name>A0A8H4ESQ2_GIGMA</name>
<dbReference type="PANTHER" id="PTHR23257">
    <property type="entry name" value="SERINE-THREONINE PROTEIN KINASE"/>
    <property type="match status" value="1"/>
</dbReference>
<comment type="caution">
    <text evidence="3">The sequence shown here is derived from an EMBL/GenBank/DDBJ whole genome shotgun (WGS) entry which is preliminary data.</text>
</comment>
<evidence type="ECO:0000259" key="2">
    <source>
        <dbReference type="PROSITE" id="PS50011"/>
    </source>
</evidence>
<dbReference type="GO" id="GO:0007166">
    <property type="term" value="P:cell surface receptor signaling pathway"/>
    <property type="evidence" value="ECO:0007669"/>
    <property type="project" value="InterPro"/>
</dbReference>
<dbReference type="Gene3D" id="1.25.40.10">
    <property type="entry name" value="Tetratricopeptide repeat domain"/>
    <property type="match status" value="1"/>
</dbReference>
<dbReference type="InterPro" id="IPR036537">
    <property type="entry name" value="Adaptor_Cbl_N_dom_sf"/>
</dbReference>
<gene>
    <name evidence="3" type="ORF">F8M41_001432</name>
</gene>
<dbReference type="InterPro" id="IPR011990">
    <property type="entry name" value="TPR-like_helical_dom_sf"/>
</dbReference>
<dbReference type="AlphaFoldDB" id="A0A8H4ESQ2"/>
<feature type="coiled-coil region" evidence="1">
    <location>
        <begin position="161"/>
        <end position="192"/>
    </location>
</feature>
<dbReference type="PANTHER" id="PTHR23257:SF963">
    <property type="entry name" value="AT08303P"/>
    <property type="match status" value="1"/>
</dbReference>
<dbReference type="Pfam" id="PF07714">
    <property type="entry name" value="PK_Tyr_Ser-Thr"/>
    <property type="match status" value="1"/>
</dbReference>
<dbReference type="InterPro" id="IPR001245">
    <property type="entry name" value="Ser-Thr/Tyr_kinase_cat_dom"/>
</dbReference>
<dbReference type="Pfam" id="PF08238">
    <property type="entry name" value="Sel1"/>
    <property type="match status" value="2"/>
</dbReference>
<evidence type="ECO:0000313" key="3">
    <source>
        <dbReference type="EMBL" id="KAF0546329.1"/>
    </source>
</evidence>
<dbReference type="Proteomes" id="UP000439903">
    <property type="component" value="Unassembled WGS sequence"/>
</dbReference>
<dbReference type="InterPro" id="IPR006597">
    <property type="entry name" value="Sel1-like"/>
</dbReference>
<dbReference type="OrthoDB" id="2384430at2759"/>
<keyword evidence="1" id="KW-0175">Coiled coil</keyword>
<keyword evidence="3" id="KW-0418">Kinase</keyword>
<keyword evidence="3" id="KW-0808">Transferase</keyword>
<dbReference type="PROSITE" id="PS00109">
    <property type="entry name" value="PROTEIN_KINASE_TYR"/>
    <property type="match status" value="1"/>
</dbReference>
<reference evidence="3 4" key="1">
    <citation type="journal article" date="2019" name="Environ. Microbiol.">
        <title>At the nexus of three kingdoms: the genome of the mycorrhizal fungus Gigaspora margarita provides insights into plant, endobacterial and fungal interactions.</title>
        <authorList>
            <person name="Venice F."/>
            <person name="Ghignone S."/>
            <person name="Salvioli di Fossalunga A."/>
            <person name="Amselem J."/>
            <person name="Novero M."/>
            <person name="Xianan X."/>
            <person name="Sedzielewska Toro K."/>
            <person name="Morin E."/>
            <person name="Lipzen A."/>
            <person name="Grigoriev I.V."/>
            <person name="Henrissat B."/>
            <person name="Martin F.M."/>
            <person name="Bonfante P."/>
        </authorList>
    </citation>
    <scope>NUCLEOTIDE SEQUENCE [LARGE SCALE GENOMIC DNA]</scope>
    <source>
        <strain evidence="3 4">BEG34</strain>
    </source>
</reference>
<evidence type="ECO:0000313" key="4">
    <source>
        <dbReference type="Proteomes" id="UP000439903"/>
    </source>
</evidence>
<dbReference type="InterPro" id="IPR008266">
    <property type="entry name" value="Tyr_kinase_AS"/>
</dbReference>
<keyword evidence="4" id="KW-1185">Reference proteome</keyword>